<evidence type="ECO:0000256" key="5">
    <source>
        <dbReference type="ARBA" id="ARBA00022989"/>
    </source>
</evidence>
<dbReference type="GO" id="GO:0005637">
    <property type="term" value="C:nuclear inner membrane"/>
    <property type="evidence" value="ECO:0007669"/>
    <property type="project" value="UniProtKB-SubCell"/>
</dbReference>
<proteinExistence type="inferred from homology"/>
<evidence type="ECO:0000256" key="7">
    <source>
        <dbReference type="ARBA" id="ARBA00023242"/>
    </source>
</evidence>
<evidence type="ECO:0000256" key="4">
    <source>
        <dbReference type="ARBA" id="ARBA00022729"/>
    </source>
</evidence>
<dbReference type="PANTHER" id="PTHR31587">
    <property type="entry name" value="TRANSMEMBRANE PROTEIN (DUF2215)"/>
    <property type="match status" value="1"/>
</dbReference>
<dbReference type="EMBL" id="LR862150">
    <property type="protein sequence ID" value="CAD1832428.1"/>
    <property type="molecule type" value="Genomic_DNA"/>
</dbReference>
<keyword evidence="6 8" id="KW-0472">Membrane</keyword>
<evidence type="ECO:0000256" key="3">
    <source>
        <dbReference type="ARBA" id="ARBA00022692"/>
    </source>
</evidence>
<keyword evidence="7" id="KW-0539">Nucleus</keyword>
<reference evidence="9" key="1">
    <citation type="submission" date="2020-07" db="EMBL/GenBank/DDBJ databases">
        <authorList>
            <person name="Lin J."/>
        </authorList>
    </citation>
    <scope>NUCLEOTIDE SEQUENCE</scope>
</reference>
<dbReference type="Pfam" id="PF10225">
    <property type="entry name" value="NEMP"/>
    <property type="match status" value="1"/>
</dbReference>
<accession>A0A6V7PP43</accession>
<protein>
    <submittedName>
        <fullName evidence="9">Uncharacterized protein</fullName>
    </submittedName>
</protein>
<gene>
    <name evidence="9" type="ORF">CB5_LOCUS15639</name>
</gene>
<sequence>MVMMATAHTLSESVVFYYGSAMTIGIILVILMILFQGMRLLPTGRKSSLAIFMYSSAVGVTTFLLSYLSGFLRSILVEIGISEDMHYPVFGYNNSQEGSVDSSVAYFVEWSIMILSAVMILQSSLDVVFAIAALGFSVLITAITRNHGKSRFLRRLVRRIIKSVQRTRLHASPPKYSHEEYLNNYDRPVYESPPRPRKYSGLTSCSSPILGLTRTPPQRRAEDNYFSTFHNTPERRKMSKEEWETFTKEQTKKAVDELVSSPDFNRWVVANANRISVTPPGTSSSAQRQRLFRWF</sequence>
<keyword evidence="4" id="KW-0732">Signal</keyword>
<keyword evidence="5 8" id="KW-1133">Transmembrane helix</keyword>
<keyword evidence="3 8" id="KW-0812">Transmembrane</keyword>
<dbReference type="AlphaFoldDB" id="A0A6V7PP43"/>
<feature type="transmembrane region" description="Helical" evidence="8">
    <location>
        <begin position="47"/>
        <end position="68"/>
    </location>
</feature>
<organism evidence="9">
    <name type="scientific">Ananas comosus var. bracteatus</name>
    <name type="common">red pineapple</name>
    <dbReference type="NCBI Taxonomy" id="296719"/>
    <lineage>
        <taxon>Eukaryota</taxon>
        <taxon>Viridiplantae</taxon>
        <taxon>Streptophyta</taxon>
        <taxon>Embryophyta</taxon>
        <taxon>Tracheophyta</taxon>
        <taxon>Spermatophyta</taxon>
        <taxon>Magnoliopsida</taxon>
        <taxon>Liliopsida</taxon>
        <taxon>Poales</taxon>
        <taxon>Bromeliaceae</taxon>
        <taxon>Bromelioideae</taxon>
        <taxon>Ananas</taxon>
    </lineage>
</organism>
<comment type="similarity">
    <text evidence="2">Belongs to the NEMP family.</text>
</comment>
<dbReference type="PANTHER" id="PTHR31587:SF4">
    <property type="entry name" value="TRANSMEMBRANE PROTEIN (DUF2215)"/>
    <property type="match status" value="1"/>
</dbReference>
<dbReference type="InterPro" id="IPR019358">
    <property type="entry name" value="NEMP_fam"/>
</dbReference>
<comment type="subcellular location">
    <subcellularLocation>
        <location evidence="1">Nucleus inner membrane</location>
        <topology evidence="1">Multi-pass membrane protein</topology>
        <orientation evidence="1">Nucleoplasmic side</orientation>
    </subcellularLocation>
</comment>
<name>A0A6V7PP43_ANACO</name>
<evidence type="ECO:0000256" key="1">
    <source>
        <dbReference type="ARBA" id="ARBA00004575"/>
    </source>
</evidence>
<evidence type="ECO:0000256" key="2">
    <source>
        <dbReference type="ARBA" id="ARBA00005748"/>
    </source>
</evidence>
<evidence type="ECO:0000256" key="6">
    <source>
        <dbReference type="ARBA" id="ARBA00023136"/>
    </source>
</evidence>
<feature type="transmembrane region" description="Helical" evidence="8">
    <location>
        <begin position="15"/>
        <end position="35"/>
    </location>
</feature>
<feature type="transmembrane region" description="Helical" evidence="8">
    <location>
        <begin position="110"/>
        <end position="143"/>
    </location>
</feature>
<evidence type="ECO:0000256" key="8">
    <source>
        <dbReference type="SAM" id="Phobius"/>
    </source>
</evidence>
<evidence type="ECO:0000313" key="9">
    <source>
        <dbReference type="EMBL" id="CAD1832428.1"/>
    </source>
</evidence>